<dbReference type="InterPro" id="IPR003959">
    <property type="entry name" value="ATPase_AAA_core"/>
</dbReference>
<dbReference type="InterPro" id="IPR003593">
    <property type="entry name" value="AAA+_ATPase"/>
</dbReference>
<evidence type="ECO:0000313" key="15">
    <source>
        <dbReference type="EMBL" id="JAS32248.1"/>
    </source>
</evidence>
<evidence type="ECO:0000256" key="10">
    <source>
        <dbReference type="ARBA" id="ARBA00023242"/>
    </source>
</evidence>
<gene>
    <name evidence="15" type="ORF">g.23494</name>
</gene>
<feature type="region of interest" description="Disordered" evidence="12">
    <location>
        <begin position="1"/>
        <end position="29"/>
    </location>
</feature>
<dbReference type="SMART" id="SM00382">
    <property type="entry name" value="AAA"/>
    <property type="match status" value="1"/>
</dbReference>
<feature type="compositionally biased region" description="Polar residues" evidence="12">
    <location>
        <begin position="222"/>
        <end position="236"/>
    </location>
</feature>
<feature type="compositionally biased region" description="Polar residues" evidence="12">
    <location>
        <begin position="294"/>
        <end position="313"/>
    </location>
</feature>
<dbReference type="Gene3D" id="3.40.50.300">
    <property type="entry name" value="P-loop containing nucleotide triphosphate hydrolases"/>
    <property type="match status" value="1"/>
</dbReference>
<evidence type="ECO:0000259" key="14">
    <source>
        <dbReference type="SMART" id="SM01074"/>
    </source>
</evidence>
<dbReference type="Pfam" id="PF09079">
    <property type="entry name" value="WHD_Cdc6"/>
    <property type="match status" value="1"/>
</dbReference>
<dbReference type="FunFam" id="3.40.50.300:FF:000199">
    <property type="entry name" value="Origin recognition complex subunit 1"/>
    <property type="match status" value="1"/>
</dbReference>
<dbReference type="GO" id="GO:0003688">
    <property type="term" value="F:DNA replication origin binding"/>
    <property type="evidence" value="ECO:0007669"/>
    <property type="project" value="TreeGrafter"/>
</dbReference>
<dbReference type="InterPro" id="IPR027417">
    <property type="entry name" value="P-loop_NTPase"/>
</dbReference>
<keyword evidence="6 11" id="KW-0547">Nucleotide-binding</keyword>
<evidence type="ECO:0000259" key="13">
    <source>
        <dbReference type="SMART" id="SM00382"/>
    </source>
</evidence>
<accession>A0A1B6E2T4</accession>
<feature type="compositionally biased region" description="Polar residues" evidence="12">
    <location>
        <begin position="150"/>
        <end position="163"/>
    </location>
</feature>
<evidence type="ECO:0000256" key="7">
    <source>
        <dbReference type="ARBA" id="ARBA00022840"/>
    </source>
</evidence>
<feature type="compositionally biased region" description="Polar residues" evidence="12">
    <location>
        <begin position="16"/>
        <end position="29"/>
    </location>
</feature>
<evidence type="ECO:0000256" key="11">
    <source>
        <dbReference type="RuleBase" id="RU365058"/>
    </source>
</evidence>
<dbReference type="PANTHER" id="PTHR10763">
    <property type="entry name" value="CELL DIVISION CONTROL PROTEIN 6-RELATED"/>
    <property type="match status" value="1"/>
</dbReference>
<dbReference type="InterPro" id="IPR015163">
    <property type="entry name" value="Cdc6_C"/>
</dbReference>
<feature type="compositionally biased region" description="Basic and acidic residues" evidence="12">
    <location>
        <begin position="237"/>
        <end position="247"/>
    </location>
</feature>
<dbReference type="GO" id="GO:0006270">
    <property type="term" value="P:DNA replication initiation"/>
    <property type="evidence" value="ECO:0007669"/>
    <property type="project" value="TreeGrafter"/>
</dbReference>
<dbReference type="InterPro" id="IPR041083">
    <property type="entry name" value="AAA_lid_10"/>
</dbReference>
<comment type="subcellular location">
    <subcellularLocation>
        <location evidence="1 11">Nucleus</location>
    </subcellularLocation>
</comment>
<reference evidence="15" key="1">
    <citation type="submission" date="2015-12" db="EMBL/GenBank/DDBJ databases">
        <title>De novo transcriptome assembly of four potential Pierce s Disease insect vectors from Arizona vineyards.</title>
        <authorList>
            <person name="Tassone E.E."/>
        </authorList>
    </citation>
    <scope>NUCLEOTIDE SEQUENCE</scope>
</reference>
<feature type="domain" description="AAA+ ATPase" evidence="13">
    <location>
        <begin position="393"/>
        <end position="543"/>
    </location>
</feature>
<feature type="region of interest" description="Disordered" evidence="12">
    <location>
        <begin position="144"/>
        <end position="179"/>
    </location>
</feature>
<dbReference type="Pfam" id="PF00004">
    <property type="entry name" value="AAA"/>
    <property type="match status" value="1"/>
</dbReference>
<dbReference type="GO" id="GO:0033314">
    <property type="term" value="P:mitotic DNA replication checkpoint signaling"/>
    <property type="evidence" value="ECO:0007669"/>
    <property type="project" value="TreeGrafter"/>
</dbReference>
<dbReference type="GO" id="GO:0046872">
    <property type="term" value="F:metal ion binding"/>
    <property type="evidence" value="ECO:0007669"/>
    <property type="project" value="UniProtKB-KW"/>
</dbReference>
<dbReference type="CDD" id="cd00009">
    <property type="entry name" value="AAA"/>
    <property type="match status" value="1"/>
</dbReference>
<dbReference type="Pfam" id="PF17872">
    <property type="entry name" value="AAA_lid_10"/>
    <property type="match status" value="1"/>
</dbReference>
<comment type="subunit">
    <text evidence="11">ORC is composed of six subunits.</text>
</comment>
<dbReference type="EMBL" id="GEDC01005050">
    <property type="protein sequence ID" value="JAS32248.1"/>
    <property type="molecule type" value="Transcribed_RNA"/>
</dbReference>
<evidence type="ECO:0000256" key="6">
    <source>
        <dbReference type="ARBA" id="ARBA00022741"/>
    </source>
</evidence>
<keyword evidence="9 11" id="KW-0238">DNA-binding</keyword>
<evidence type="ECO:0000256" key="1">
    <source>
        <dbReference type="ARBA" id="ARBA00004123"/>
    </source>
</evidence>
<evidence type="ECO:0000256" key="2">
    <source>
        <dbReference type="ARBA" id="ARBA00008398"/>
    </source>
</evidence>
<evidence type="ECO:0000256" key="8">
    <source>
        <dbReference type="ARBA" id="ARBA00022842"/>
    </source>
</evidence>
<evidence type="ECO:0000256" key="12">
    <source>
        <dbReference type="SAM" id="MobiDB-lite"/>
    </source>
</evidence>
<keyword evidence="5" id="KW-0479">Metal-binding</keyword>
<keyword evidence="8" id="KW-0460">Magnesium</keyword>
<evidence type="ECO:0000256" key="3">
    <source>
        <dbReference type="ARBA" id="ARBA00019081"/>
    </source>
</evidence>
<feature type="region of interest" description="Disordered" evidence="12">
    <location>
        <begin position="271"/>
        <end position="323"/>
    </location>
</feature>
<dbReference type="AlphaFoldDB" id="A0A1B6E2T4"/>
<dbReference type="SMART" id="SM01074">
    <property type="entry name" value="Cdc6_C"/>
    <property type="match status" value="1"/>
</dbReference>
<keyword evidence="4 11" id="KW-0235">DNA replication</keyword>
<comment type="similarity">
    <text evidence="2 11">Belongs to the ORC1 family.</text>
</comment>
<name>A0A1B6E2T4_9HEMI</name>
<sequence length="718" mass="81087">MTGNQSKSVKEYNKVLRSSPNKIKSPKITNKQIFLKEKISKESSNEHSKKSCNIRNNKKLNDTELVSFLDLTDQSENEISDTEEDIKLINKKKIAPQNSKKSISVWRVSDSPSFKSQSAKNGKSSCEKVNSKKSILQWEVSDSPIAKYNPPQNGKSSCEQIRSPSCKLRNMSPAKTEQLSKVRRSLNLELSSDNETMDIMNRKSSLKIKLKRKIIDTEENQDVSPSKTIRSKSSTQDTKEEPDLFNKKLRSRDEIKLPFWRKYDKSGPLKEIQSCKEKSPQTTRCETPQRQKQIDVSATTPKSNKRVSLNTPDRSIGGKTYGTPVSKKLEGRGFLTPIMAEKHKNNKIHTPQGPLDKARVQLHISTIPSSLPCREKEFKNIYGFLKRKIEDHAGGCMYISGVPGTGKTVTVHSVVRFLQQLADDGELDPFDFVEVNGLRLTEPRQSYVRILQILTGQKLPAEQAQRTLDKKFSGKTKRSTVLLVDELDYLCNRRQDVIYNILDWPSKRDSGLVVLTISNTMDLPERTLKGRVTSRMGLTRLMFQPYSHHQLQEIVLDRLAGNKSFHPDAVQLVARKVAAVSGDARRALDICRRATELVSENNTVTVTHVESALTQIFTGLRVLAIRSCCKLEQLVLRSLRDETQRTGVDESNVRQVYHHLRSICSLEGFSLPNVGDVLRTCNNLAAMGLILAEKGRPDIARKLSLNISSDDIHYALNC</sequence>
<comment type="function">
    <text evidence="11">Component of the origin recognition complex (ORC) that binds origins of replication. DNA-binding is ATP-dependent, however specific DNA sequences that define origins of replication have not been identified so far. ORC is required to assemble the pre-replication complex necessary to initiate DNA replication.</text>
</comment>
<feature type="domain" description="Cdc6 C-terminal" evidence="14">
    <location>
        <begin position="636"/>
        <end position="716"/>
    </location>
</feature>
<dbReference type="PANTHER" id="PTHR10763:SF23">
    <property type="entry name" value="ORIGIN RECOGNITION COMPLEX SUBUNIT 1"/>
    <property type="match status" value="1"/>
</dbReference>
<dbReference type="InterPro" id="IPR050311">
    <property type="entry name" value="ORC1/CDC6"/>
</dbReference>
<organism evidence="15">
    <name type="scientific">Clastoptera arizonana</name>
    <name type="common">Arizona spittle bug</name>
    <dbReference type="NCBI Taxonomy" id="38151"/>
    <lineage>
        <taxon>Eukaryota</taxon>
        <taxon>Metazoa</taxon>
        <taxon>Ecdysozoa</taxon>
        <taxon>Arthropoda</taxon>
        <taxon>Hexapoda</taxon>
        <taxon>Insecta</taxon>
        <taxon>Pterygota</taxon>
        <taxon>Neoptera</taxon>
        <taxon>Paraneoptera</taxon>
        <taxon>Hemiptera</taxon>
        <taxon>Auchenorrhyncha</taxon>
        <taxon>Cercopoidea</taxon>
        <taxon>Clastopteridae</taxon>
        <taxon>Clastoptera</taxon>
    </lineage>
</organism>
<evidence type="ECO:0000256" key="4">
    <source>
        <dbReference type="ARBA" id="ARBA00022705"/>
    </source>
</evidence>
<dbReference type="SUPFAM" id="SSF52540">
    <property type="entry name" value="P-loop containing nucleoside triphosphate hydrolases"/>
    <property type="match status" value="1"/>
</dbReference>
<dbReference type="Gene3D" id="1.10.8.60">
    <property type="match status" value="1"/>
</dbReference>
<dbReference type="GO" id="GO:0005664">
    <property type="term" value="C:nuclear origin of replication recognition complex"/>
    <property type="evidence" value="ECO:0007669"/>
    <property type="project" value="TreeGrafter"/>
</dbReference>
<dbReference type="GO" id="GO:0016887">
    <property type="term" value="F:ATP hydrolysis activity"/>
    <property type="evidence" value="ECO:0007669"/>
    <property type="project" value="InterPro"/>
</dbReference>
<dbReference type="GO" id="GO:0005524">
    <property type="term" value="F:ATP binding"/>
    <property type="evidence" value="ECO:0007669"/>
    <property type="project" value="UniProtKB-KW"/>
</dbReference>
<protein>
    <recommendedName>
        <fullName evidence="3 11">Origin recognition complex subunit 1</fullName>
    </recommendedName>
</protein>
<keyword evidence="7 11" id="KW-0067">ATP-binding</keyword>
<proteinExistence type="inferred from homology"/>
<evidence type="ECO:0000256" key="5">
    <source>
        <dbReference type="ARBA" id="ARBA00022723"/>
    </source>
</evidence>
<feature type="region of interest" description="Disordered" evidence="12">
    <location>
        <begin position="219"/>
        <end position="247"/>
    </location>
</feature>
<keyword evidence="10 11" id="KW-0539">Nucleus</keyword>
<evidence type="ECO:0000256" key="9">
    <source>
        <dbReference type="ARBA" id="ARBA00023125"/>
    </source>
</evidence>